<keyword evidence="3" id="KW-1185">Reference proteome</keyword>
<sequence>MPIPTVQGQTPSRITTSPQSFGDSHSSANVPPNPTLHPAPISVLSPLDTSPSRSPAKPSTPIPAKAAEEIPAQGSVSDSNAPKGPPEIKPVARKKPAIDVNPTPATPRSPTSFNPYFSPGSPSMRMVEADSPATPSGWGLGGWFKKKLQNIAGAQPR</sequence>
<feature type="compositionally biased region" description="Polar residues" evidence="1">
    <location>
        <begin position="106"/>
        <end position="115"/>
    </location>
</feature>
<feature type="region of interest" description="Disordered" evidence="1">
    <location>
        <begin position="1"/>
        <end position="141"/>
    </location>
</feature>
<evidence type="ECO:0000313" key="2">
    <source>
        <dbReference type="EMBL" id="KIM41305.1"/>
    </source>
</evidence>
<reference evidence="3" key="2">
    <citation type="submission" date="2015-01" db="EMBL/GenBank/DDBJ databases">
        <title>Evolutionary Origins and Diversification of the Mycorrhizal Mutualists.</title>
        <authorList>
            <consortium name="DOE Joint Genome Institute"/>
            <consortium name="Mycorrhizal Genomics Consortium"/>
            <person name="Kohler A."/>
            <person name="Kuo A."/>
            <person name="Nagy L.G."/>
            <person name="Floudas D."/>
            <person name="Copeland A."/>
            <person name="Barry K.W."/>
            <person name="Cichocki N."/>
            <person name="Veneault-Fourrey C."/>
            <person name="LaButti K."/>
            <person name="Lindquist E.A."/>
            <person name="Lipzen A."/>
            <person name="Lundell T."/>
            <person name="Morin E."/>
            <person name="Murat C."/>
            <person name="Riley R."/>
            <person name="Ohm R."/>
            <person name="Sun H."/>
            <person name="Tunlid A."/>
            <person name="Henrissat B."/>
            <person name="Grigoriev I.V."/>
            <person name="Hibbett D.S."/>
            <person name="Martin F."/>
        </authorList>
    </citation>
    <scope>NUCLEOTIDE SEQUENCE [LARGE SCALE GENOMIC DNA]</scope>
    <source>
        <strain evidence="3">h7</strain>
    </source>
</reference>
<proteinExistence type="predicted"/>
<evidence type="ECO:0000256" key="1">
    <source>
        <dbReference type="SAM" id="MobiDB-lite"/>
    </source>
</evidence>
<dbReference type="AlphaFoldDB" id="A0A0C3BXI7"/>
<evidence type="ECO:0000313" key="3">
    <source>
        <dbReference type="Proteomes" id="UP000053424"/>
    </source>
</evidence>
<reference evidence="2 3" key="1">
    <citation type="submission" date="2014-04" db="EMBL/GenBank/DDBJ databases">
        <authorList>
            <consortium name="DOE Joint Genome Institute"/>
            <person name="Kuo A."/>
            <person name="Gay G."/>
            <person name="Dore J."/>
            <person name="Kohler A."/>
            <person name="Nagy L.G."/>
            <person name="Floudas D."/>
            <person name="Copeland A."/>
            <person name="Barry K.W."/>
            <person name="Cichocki N."/>
            <person name="Veneault-Fourrey C."/>
            <person name="LaButti K."/>
            <person name="Lindquist E.A."/>
            <person name="Lipzen A."/>
            <person name="Lundell T."/>
            <person name="Morin E."/>
            <person name="Murat C."/>
            <person name="Sun H."/>
            <person name="Tunlid A."/>
            <person name="Henrissat B."/>
            <person name="Grigoriev I.V."/>
            <person name="Hibbett D.S."/>
            <person name="Martin F."/>
            <person name="Nordberg H.P."/>
            <person name="Cantor M.N."/>
            <person name="Hua S.X."/>
        </authorList>
    </citation>
    <scope>NUCLEOTIDE SEQUENCE [LARGE SCALE GENOMIC DNA]</scope>
    <source>
        <strain evidence="3">h7</strain>
    </source>
</reference>
<feature type="compositionally biased region" description="Low complexity" evidence="1">
    <location>
        <begin position="62"/>
        <end position="72"/>
    </location>
</feature>
<dbReference type="HOGENOM" id="CLU_1678110_0_0_1"/>
<dbReference type="EMBL" id="KN831780">
    <property type="protein sequence ID" value="KIM41305.1"/>
    <property type="molecule type" value="Genomic_DNA"/>
</dbReference>
<gene>
    <name evidence="2" type="ORF">M413DRAFT_445338</name>
</gene>
<accession>A0A0C3BXI7</accession>
<dbReference type="Proteomes" id="UP000053424">
    <property type="component" value="Unassembled WGS sequence"/>
</dbReference>
<name>A0A0C3BXI7_HEBCY</name>
<organism evidence="2 3">
    <name type="scientific">Hebeloma cylindrosporum</name>
    <dbReference type="NCBI Taxonomy" id="76867"/>
    <lineage>
        <taxon>Eukaryota</taxon>
        <taxon>Fungi</taxon>
        <taxon>Dikarya</taxon>
        <taxon>Basidiomycota</taxon>
        <taxon>Agaricomycotina</taxon>
        <taxon>Agaricomycetes</taxon>
        <taxon>Agaricomycetidae</taxon>
        <taxon>Agaricales</taxon>
        <taxon>Agaricineae</taxon>
        <taxon>Hymenogastraceae</taxon>
        <taxon>Hebeloma</taxon>
    </lineage>
</organism>
<feature type="compositionally biased region" description="Polar residues" evidence="1">
    <location>
        <begin position="1"/>
        <end position="30"/>
    </location>
</feature>
<protein>
    <submittedName>
        <fullName evidence="2">Uncharacterized protein</fullName>
    </submittedName>
</protein>